<feature type="region of interest" description="Disordered" evidence="1">
    <location>
        <begin position="174"/>
        <end position="217"/>
    </location>
</feature>
<dbReference type="InParanoid" id="B0DHP2"/>
<gene>
    <name evidence="2" type="ORF">LACBIDRAFT_329326</name>
</gene>
<name>B0DHP2_LACBS</name>
<protein>
    <submittedName>
        <fullName evidence="2">Predicted protein</fullName>
    </submittedName>
</protein>
<accession>B0DHP2</accession>
<evidence type="ECO:0000313" key="2">
    <source>
        <dbReference type="EMBL" id="EDR05870.1"/>
    </source>
</evidence>
<reference evidence="2 3" key="1">
    <citation type="journal article" date="2008" name="Nature">
        <title>The genome of Laccaria bicolor provides insights into mycorrhizal symbiosis.</title>
        <authorList>
            <person name="Martin F."/>
            <person name="Aerts A."/>
            <person name="Ahren D."/>
            <person name="Brun A."/>
            <person name="Danchin E.G.J."/>
            <person name="Duchaussoy F."/>
            <person name="Gibon J."/>
            <person name="Kohler A."/>
            <person name="Lindquist E."/>
            <person name="Pereda V."/>
            <person name="Salamov A."/>
            <person name="Shapiro H.J."/>
            <person name="Wuyts J."/>
            <person name="Blaudez D."/>
            <person name="Buee M."/>
            <person name="Brokstein P."/>
            <person name="Canbaeck B."/>
            <person name="Cohen D."/>
            <person name="Courty P.E."/>
            <person name="Coutinho P.M."/>
            <person name="Delaruelle C."/>
            <person name="Detter J.C."/>
            <person name="Deveau A."/>
            <person name="DiFazio S."/>
            <person name="Duplessis S."/>
            <person name="Fraissinet-Tachet L."/>
            <person name="Lucic E."/>
            <person name="Frey-Klett P."/>
            <person name="Fourrey C."/>
            <person name="Feussner I."/>
            <person name="Gay G."/>
            <person name="Grimwood J."/>
            <person name="Hoegger P.J."/>
            <person name="Jain P."/>
            <person name="Kilaru S."/>
            <person name="Labbe J."/>
            <person name="Lin Y.C."/>
            <person name="Legue V."/>
            <person name="Le Tacon F."/>
            <person name="Marmeisse R."/>
            <person name="Melayah D."/>
            <person name="Montanini B."/>
            <person name="Muratet M."/>
            <person name="Nehls U."/>
            <person name="Niculita-Hirzel H."/>
            <person name="Oudot-Le Secq M.P."/>
            <person name="Peter M."/>
            <person name="Quesneville H."/>
            <person name="Rajashekar B."/>
            <person name="Reich M."/>
            <person name="Rouhier N."/>
            <person name="Schmutz J."/>
            <person name="Yin T."/>
            <person name="Chalot M."/>
            <person name="Henrissat B."/>
            <person name="Kuees U."/>
            <person name="Lucas S."/>
            <person name="Van de Peer Y."/>
            <person name="Podila G.K."/>
            <person name="Polle A."/>
            <person name="Pukkila P.J."/>
            <person name="Richardson P.M."/>
            <person name="Rouze P."/>
            <person name="Sanders I.R."/>
            <person name="Stajich J.E."/>
            <person name="Tunlid A."/>
            <person name="Tuskan G."/>
            <person name="Grigoriev I.V."/>
        </authorList>
    </citation>
    <scope>NUCLEOTIDE SEQUENCE [LARGE SCALE GENOMIC DNA]</scope>
    <source>
        <strain evidence="3">S238N-H82 / ATCC MYA-4686</strain>
    </source>
</reference>
<dbReference type="AlphaFoldDB" id="B0DHP2"/>
<dbReference type="Proteomes" id="UP000001194">
    <property type="component" value="Unassembled WGS sequence"/>
</dbReference>
<dbReference type="EMBL" id="DS547111">
    <property type="protein sequence ID" value="EDR05870.1"/>
    <property type="molecule type" value="Genomic_DNA"/>
</dbReference>
<dbReference type="KEGG" id="lbc:LACBIDRAFT_329326"/>
<dbReference type="RefSeq" id="XP_001883546.1">
    <property type="nucleotide sequence ID" value="XM_001883511.1"/>
</dbReference>
<evidence type="ECO:0000256" key="1">
    <source>
        <dbReference type="SAM" id="MobiDB-lite"/>
    </source>
</evidence>
<proteinExistence type="predicted"/>
<sequence length="217" mass="24184">MEDRRYVGLWSDFDLINHMTLITRFIGPLLSVLDHHLLPIPIPRPPAPTLSFSPGDDDDVWCQEGDIMGADSLSEFDFPTQVFNRLPFLPMLCYGFSCQADDGADFWSNPSKHCGIFWETSIVPLDSIHAHRGYALPVLATIHAIAAKVTLATHKLLAAAAISAIPHTPPPMMMNKLTPRQPIQQGCQPSSSRSSRFGSYRHTSRRVPRKTITSHVE</sequence>
<dbReference type="GeneID" id="6079109"/>
<dbReference type="HOGENOM" id="CLU_1272501_0_0_1"/>
<keyword evidence="3" id="KW-1185">Reference proteome</keyword>
<evidence type="ECO:0000313" key="3">
    <source>
        <dbReference type="Proteomes" id="UP000001194"/>
    </source>
</evidence>
<organism evidence="3">
    <name type="scientific">Laccaria bicolor (strain S238N-H82 / ATCC MYA-4686)</name>
    <name type="common">Bicoloured deceiver</name>
    <name type="synonym">Laccaria laccata var. bicolor</name>
    <dbReference type="NCBI Taxonomy" id="486041"/>
    <lineage>
        <taxon>Eukaryota</taxon>
        <taxon>Fungi</taxon>
        <taxon>Dikarya</taxon>
        <taxon>Basidiomycota</taxon>
        <taxon>Agaricomycotina</taxon>
        <taxon>Agaricomycetes</taxon>
        <taxon>Agaricomycetidae</taxon>
        <taxon>Agaricales</taxon>
        <taxon>Agaricineae</taxon>
        <taxon>Hydnangiaceae</taxon>
        <taxon>Laccaria</taxon>
    </lineage>
</organism>